<sequence length="139" mass="14690">MGTPAPRSAPASSVATLGLAGLAAPGCFHHFHSLFILAPFSRVRVVRVPRAARVAGVASCVCPEKKTESEVYRRECTDAAEAAQYSRRLAGPDVNERNGLICGLSTSTHSTSLAGSCLRGKKNRHTNGVCCTLRKSLLP</sequence>
<protein>
    <submittedName>
        <fullName evidence="1">Uncharacterized protein</fullName>
    </submittedName>
</protein>
<proteinExistence type="predicted"/>
<reference evidence="1" key="1">
    <citation type="submission" date="2019-12" db="EMBL/GenBank/DDBJ databases">
        <title>An insight into the sialome of adult female Ixodes ricinus ticks feeding for 6 days.</title>
        <authorList>
            <person name="Perner J."/>
            <person name="Ribeiro J.M.C."/>
        </authorList>
    </citation>
    <scope>NUCLEOTIDE SEQUENCE</scope>
    <source>
        <strain evidence="1">Semi-engorged</strain>
        <tissue evidence="1">Salivary glands</tissue>
    </source>
</reference>
<evidence type="ECO:0000313" key="1">
    <source>
        <dbReference type="EMBL" id="MXU92923.1"/>
    </source>
</evidence>
<dbReference type="AlphaFoldDB" id="A0A6B0UT45"/>
<organism evidence="1">
    <name type="scientific">Ixodes ricinus</name>
    <name type="common">Common tick</name>
    <name type="synonym">Acarus ricinus</name>
    <dbReference type="NCBI Taxonomy" id="34613"/>
    <lineage>
        <taxon>Eukaryota</taxon>
        <taxon>Metazoa</taxon>
        <taxon>Ecdysozoa</taxon>
        <taxon>Arthropoda</taxon>
        <taxon>Chelicerata</taxon>
        <taxon>Arachnida</taxon>
        <taxon>Acari</taxon>
        <taxon>Parasitiformes</taxon>
        <taxon>Ixodida</taxon>
        <taxon>Ixodoidea</taxon>
        <taxon>Ixodidae</taxon>
        <taxon>Ixodinae</taxon>
        <taxon>Ixodes</taxon>
    </lineage>
</organism>
<dbReference type="EMBL" id="GIFC01010840">
    <property type="protein sequence ID" value="MXU92923.1"/>
    <property type="molecule type" value="Transcribed_RNA"/>
</dbReference>
<accession>A0A6B0UT45</accession>
<name>A0A6B0UT45_IXORI</name>